<accession>A0A9P5XPE4</accession>
<feature type="non-terminal residue" evidence="2">
    <location>
        <position position="1"/>
    </location>
</feature>
<dbReference type="OrthoDB" id="3183767at2759"/>
<protein>
    <submittedName>
        <fullName evidence="2">Uncharacterized protein</fullName>
    </submittedName>
</protein>
<evidence type="ECO:0000313" key="3">
    <source>
        <dbReference type="Proteomes" id="UP000807353"/>
    </source>
</evidence>
<dbReference type="AlphaFoldDB" id="A0A9P5XPE4"/>
<feature type="region of interest" description="Disordered" evidence="1">
    <location>
        <begin position="299"/>
        <end position="344"/>
    </location>
</feature>
<sequence length="351" mass="40065">DTHYHIGKTQNESKHIIAFVQENQGDPAIKDFIPHLKEHLLMRIQLKLEQDEDDTHDATKYIFFKNERIYTHRLIRINYTTYNVHRAQEAINPRTSHCNIMLLNKSGGFDSSASSKGPSAHPFLYARVIGIYHVNIIYTGPGMLDYKPTRFDFLWVRWYKHTPCTSPYRLHKLSFPPLASRGAFGFVDPNDVLRGCHIIPSFNLGTLRGVDEVGMSKCAYDSGDSKAYYINHFVDRDMIMRYHWSLGIGHTYSHYDETPPSLVPPAFPAYDPTGTGTAEEEISITSNPQVVPMVAASSDGLDDFLDDPDPDDPELGMDEQENEDLGPEEWDHAEIGHEGESDDEIFEMYFM</sequence>
<feature type="compositionally biased region" description="Acidic residues" evidence="1">
    <location>
        <begin position="300"/>
        <end position="328"/>
    </location>
</feature>
<gene>
    <name evidence="2" type="ORF">BDZ94DRAFT_1180381</name>
</gene>
<dbReference type="Proteomes" id="UP000807353">
    <property type="component" value="Unassembled WGS sequence"/>
</dbReference>
<feature type="compositionally biased region" description="Basic and acidic residues" evidence="1">
    <location>
        <begin position="329"/>
        <end position="339"/>
    </location>
</feature>
<evidence type="ECO:0000256" key="1">
    <source>
        <dbReference type="SAM" id="MobiDB-lite"/>
    </source>
</evidence>
<name>A0A9P5XPE4_9AGAR</name>
<keyword evidence="3" id="KW-1185">Reference proteome</keyword>
<comment type="caution">
    <text evidence="2">The sequence shown here is derived from an EMBL/GenBank/DDBJ whole genome shotgun (WGS) entry which is preliminary data.</text>
</comment>
<proteinExistence type="predicted"/>
<dbReference type="EMBL" id="MU150849">
    <property type="protein sequence ID" value="KAF9455252.1"/>
    <property type="molecule type" value="Genomic_DNA"/>
</dbReference>
<organism evidence="2 3">
    <name type="scientific">Collybia nuda</name>
    <dbReference type="NCBI Taxonomy" id="64659"/>
    <lineage>
        <taxon>Eukaryota</taxon>
        <taxon>Fungi</taxon>
        <taxon>Dikarya</taxon>
        <taxon>Basidiomycota</taxon>
        <taxon>Agaricomycotina</taxon>
        <taxon>Agaricomycetes</taxon>
        <taxon>Agaricomycetidae</taxon>
        <taxon>Agaricales</taxon>
        <taxon>Tricholomatineae</taxon>
        <taxon>Clitocybaceae</taxon>
        <taxon>Collybia</taxon>
    </lineage>
</organism>
<reference evidence="2" key="1">
    <citation type="submission" date="2020-11" db="EMBL/GenBank/DDBJ databases">
        <authorList>
            <consortium name="DOE Joint Genome Institute"/>
            <person name="Ahrendt S."/>
            <person name="Riley R."/>
            <person name="Andreopoulos W."/>
            <person name="Labutti K."/>
            <person name="Pangilinan J."/>
            <person name="Ruiz-Duenas F.J."/>
            <person name="Barrasa J.M."/>
            <person name="Sanchez-Garcia M."/>
            <person name="Camarero S."/>
            <person name="Miyauchi S."/>
            <person name="Serrano A."/>
            <person name="Linde D."/>
            <person name="Babiker R."/>
            <person name="Drula E."/>
            <person name="Ayuso-Fernandez I."/>
            <person name="Pacheco R."/>
            <person name="Padilla G."/>
            <person name="Ferreira P."/>
            <person name="Barriuso J."/>
            <person name="Kellner H."/>
            <person name="Castanera R."/>
            <person name="Alfaro M."/>
            <person name="Ramirez L."/>
            <person name="Pisabarro A.G."/>
            <person name="Kuo A."/>
            <person name="Tritt A."/>
            <person name="Lipzen A."/>
            <person name="He G."/>
            <person name="Yan M."/>
            <person name="Ng V."/>
            <person name="Cullen D."/>
            <person name="Martin F."/>
            <person name="Rosso M.-N."/>
            <person name="Henrissat B."/>
            <person name="Hibbett D."/>
            <person name="Martinez A.T."/>
            <person name="Grigoriev I.V."/>
        </authorList>
    </citation>
    <scope>NUCLEOTIDE SEQUENCE</scope>
    <source>
        <strain evidence="2">CBS 247.69</strain>
    </source>
</reference>
<evidence type="ECO:0000313" key="2">
    <source>
        <dbReference type="EMBL" id="KAF9455252.1"/>
    </source>
</evidence>